<dbReference type="GO" id="GO:0030170">
    <property type="term" value="F:pyridoxal phosphate binding"/>
    <property type="evidence" value="ECO:0007669"/>
    <property type="project" value="InterPro"/>
</dbReference>
<feature type="binding site" evidence="14">
    <location>
        <position position="96"/>
    </location>
    <ligand>
        <name>pyridoxal 5'-phosphate</name>
        <dbReference type="ChEBI" id="CHEBI:597326"/>
    </ligand>
</feature>
<dbReference type="EMBL" id="SOCP01000004">
    <property type="protein sequence ID" value="TDV53976.1"/>
    <property type="molecule type" value="Genomic_DNA"/>
</dbReference>
<dbReference type="FunFam" id="3.40.50.1100:FF:000014">
    <property type="entry name" value="Threonine synthase"/>
    <property type="match status" value="1"/>
</dbReference>
<dbReference type="GO" id="GO:0003941">
    <property type="term" value="F:L-serine ammonia-lyase activity"/>
    <property type="evidence" value="ECO:0007669"/>
    <property type="project" value="TreeGrafter"/>
</dbReference>
<dbReference type="GO" id="GO:0004794">
    <property type="term" value="F:threonine deaminase activity"/>
    <property type="evidence" value="ECO:0007669"/>
    <property type="project" value="TreeGrafter"/>
</dbReference>
<feature type="binding site" evidence="14">
    <location>
        <begin position="196"/>
        <end position="200"/>
    </location>
    <ligand>
        <name>pyridoxal 5'-phosphate</name>
        <dbReference type="ChEBI" id="CHEBI:597326"/>
    </ligand>
</feature>
<dbReference type="InterPro" id="IPR001926">
    <property type="entry name" value="TrpB-like_PALP"/>
</dbReference>
<comment type="catalytic activity">
    <reaction evidence="11 13">
        <text>O-phospho-L-homoserine + H2O = L-threonine + phosphate</text>
        <dbReference type="Rhea" id="RHEA:10840"/>
        <dbReference type="ChEBI" id="CHEBI:15377"/>
        <dbReference type="ChEBI" id="CHEBI:43474"/>
        <dbReference type="ChEBI" id="CHEBI:57590"/>
        <dbReference type="ChEBI" id="CHEBI:57926"/>
        <dbReference type="EC" id="4.2.3.1"/>
    </reaction>
</comment>
<keyword evidence="9 13" id="KW-0663">Pyridoxal phosphate</keyword>
<comment type="caution">
    <text evidence="18">The sequence shown here is derived from an EMBL/GenBank/DDBJ whole genome shotgun (WGS) entry which is preliminary data.</text>
</comment>
<dbReference type="Proteomes" id="UP000294927">
    <property type="component" value="Unassembled WGS sequence"/>
</dbReference>
<feature type="domain" description="Tryptophan synthase beta chain-like PALP" evidence="17">
    <location>
        <begin position="33"/>
        <end position="327"/>
    </location>
</feature>
<dbReference type="GO" id="GO:0006567">
    <property type="term" value="P:L-threonine catabolic process"/>
    <property type="evidence" value="ECO:0007669"/>
    <property type="project" value="TreeGrafter"/>
</dbReference>
<evidence type="ECO:0000313" key="19">
    <source>
        <dbReference type="Proteomes" id="UP000294927"/>
    </source>
</evidence>
<dbReference type="GO" id="GO:0009088">
    <property type="term" value="P:threonine biosynthetic process"/>
    <property type="evidence" value="ECO:0007669"/>
    <property type="project" value="UniProtKB-UniRule"/>
</dbReference>
<dbReference type="GO" id="GO:0006565">
    <property type="term" value="P:L-serine catabolic process"/>
    <property type="evidence" value="ECO:0007669"/>
    <property type="project" value="TreeGrafter"/>
</dbReference>
<dbReference type="EC" id="4.2.3.1" evidence="5 12"/>
<comment type="similarity">
    <text evidence="4 13">Belongs to the threonine synthase family.</text>
</comment>
<dbReference type="AlphaFoldDB" id="A0A4R7VVD7"/>
<accession>A0A4R7VVD7</accession>
<dbReference type="PANTHER" id="PTHR48078:SF6">
    <property type="entry name" value="L-THREONINE DEHYDRATASE CATABOLIC TDCB"/>
    <property type="match status" value="1"/>
</dbReference>
<dbReference type="SUPFAM" id="SSF53686">
    <property type="entry name" value="Tryptophan synthase beta subunit-like PLP-dependent enzymes"/>
    <property type="match status" value="1"/>
</dbReference>
<evidence type="ECO:0000256" key="15">
    <source>
        <dbReference type="PIRSR" id="PIRSR038945-2"/>
    </source>
</evidence>
<name>A0A4R7VVD7_9PSEU</name>
<evidence type="ECO:0000259" key="17">
    <source>
        <dbReference type="Pfam" id="PF00291"/>
    </source>
</evidence>
<keyword evidence="19" id="KW-1185">Reference proteome</keyword>
<evidence type="ECO:0000256" key="2">
    <source>
        <dbReference type="ARBA" id="ARBA00003648"/>
    </source>
</evidence>
<evidence type="ECO:0000256" key="12">
    <source>
        <dbReference type="NCBIfam" id="TIGR00260"/>
    </source>
</evidence>
<comment type="function">
    <text evidence="2 13">Catalyzes the gamma-elimination of phosphate from L-phosphohomoserine and the beta-addition of water to produce L-threonine.</text>
</comment>
<keyword evidence="10 13" id="KW-0456">Lyase</keyword>
<protein>
    <recommendedName>
        <fullName evidence="6 12">Threonine synthase</fullName>
        <ecNumber evidence="5 12">4.2.3.1</ecNumber>
    </recommendedName>
</protein>
<dbReference type="InterPro" id="IPR050147">
    <property type="entry name" value="Ser/Thr_Dehydratase"/>
</dbReference>
<dbReference type="RefSeq" id="WP_133902980.1">
    <property type="nucleotide sequence ID" value="NZ_SOCP01000004.1"/>
</dbReference>
<comment type="cofactor">
    <cofactor evidence="1 13 14">
        <name>pyridoxal 5'-phosphate</name>
        <dbReference type="ChEBI" id="CHEBI:597326"/>
    </cofactor>
</comment>
<evidence type="ECO:0000256" key="10">
    <source>
        <dbReference type="ARBA" id="ARBA00023239"/>
    </source>
</evidence>
<dbReference type="InterPro" id="IPR036052">
    <property type="entry name" value="TrpB-like_PALP_sf"/>
</dbReference>
<dbReference type="InterPro" id="IPR004450">
    <property type="entry name" value="Thr_synthase-like"/>
</dbReference>
<proteinExistence type="inferred from homology"/>
<sequence>MTVEASPGVQPGWPGVIAAYAGRIELPDGAVPVTLHEGGTPLVAAPHLSELSGCRVYLKVEGANPTGSFKDRGMTVAMTYALASGVAGVICASTGNTSASAAAYAARAGLNCAVLVPSGKIAKGKLAQAVVYGARILQVDGNFDDCLELARKTSTEYPIELVNSVNPVRLVGQQSAAWEVCDVLGRAPDIHCLPVGNAGNITAYWSGYRAYARDGVIAALPRMFGFQAAGAAPLVHGSPVKNPDTIATAIRVGDPASWTGAISARDESNGLIDAVTDDQILAAYHLLARREGVFVEPASATSIAGLLVTAADGRIPAGSVVVCTVTGHGLKDPDTVLAEMPEVEAIPVEPHAVAAALELA</sequence>
<dbReference type="GO" id="GO:0009097">
    <property type="term" value="P:isoleucine biosynthetic process"/>
    <property type="evidence" value="ECO:0007669"/>
    <property type="project" value="TreeGrafter"/>
</dbReference>
<evidence type="ECO:0000256" key="9">
    <source>
        <dbReference type="ARBA" id="ARBA00022898"/>
    </source>
</evidence>
<organism evidence="18 19">
    <name type="scientific">Actinophytocola oryzae</name>
    <dbReference type="NCBI Taxonomy" id="502181"/>
    <lineage>
        <taxon>Bacteria</taxon>
        <taxon>Bacillati</taxon>
        <taxon>Actinomycetota</taxon>
        <taxon>Actinomycetes</taxon>
        <taxon>Pseudonocardiales</taxon>
        <taxon>Pseudonocardiaceae</taxon>
    </lineage>
</organism>
<evidence type="ECO:0000256" key="11">
    <source>
        <dbReference type="ARBA" id="ARBA00049144"/>
    </source>
</evidence>
<dbReference type="InterPro" id="IPR000634">
    <property type="entry name" value="Ser/Thr_deHydtase_PyrdxlP-BS"/>
</dbReference>
<dbReference type="Gene3D" id="3.40.50.1100">
    <property type="match status" value="2"/>
</dbReference>
<keyword evidence="8 13" id="KW-0791">Threonine biosynthesis</keyword>
<evidence type="ECO:0000256" key="7">
    <source>
        <dbReference type="ARBA" id="ARBA00022605"/>
    </source>
</evidence>
<dbReference type="OrthoDB" id="9778118at2"/>
<keyword evidence="7 13" id="KW-0028">Amino-acid biosynthesis</keyword>
<dbReference type="NCBIfam" id="TIGR00260">
    <property type="entry name" value="thrC"/>
    <property type="match status" value="1"/>
</dbReference>
<evidence type="ECO:0000256" key="6">
    <source>
        <dbReference type="ARBA" id="ARBA00018679"/>
    </source>
</evidence>
<dbReference type="InterPro" id="IPR026260">
    <property type="entry name" value="Thr_Synthase_bac/arc"/>
</dbReference>
<feature type="binding site" evidence="14">
    <location>
        <position position="326"/>
    </location>
    <ligand>
        <name>pyridoxal 5'-phosphate</name>
        <dbReference type="ChEBI" id="CHEBI:597326"/>
    </ligand>
</feature>
<evidence type="ECO:0000256" key="1">
    <source>
        <dbReference type="ARBA" id="ARBA00001933"/>
    </source>
</evidence>
<gene>
    <name evidence="18" type="ORF">CLV71_104445</name>
</gene>
<evidence type="ECO:0000256" key="16">
    <source>
        <dbReference type="PIRSR" id="PIRSR038945-3"/>
    </source>
</evidence>
<dbReference type="PANTHER" id="PTHR48078">
    <property type="entry name" value="THREONINE DEHYDRATASE, MITOCHONDRIAL-RELATED"/>
    <property type="match status" value="1"/>
</dbReference>
<evidence type="ECO:0000256" key="3">
    <source>
        <dbReference type="ARBA" id="ARBA00004979"/>
    </source>
</evidence>
<evidence type="ECO:0000256" key="13">
    <source>
        <dbReference type="PIRNR" id="PIRNR038945"/>
    </source>
</evidence>
<evidence type="ECO:0000256" key="4">
    <source>
        <dbReference type="ARBA" id="ARBA00005517"/>
    </source>
</evidence>
<dbReference type="GO" id="GO:0004795">
    <property type="term" value="F:threonine synthase activity"/>
    <property type="evidence" value="ECO:0007669"/>
    <property type="project" value="UniProtKB-UniRule"/>
</dbReference>
<feature type="modified residue" description="N6-(pyridoxal phosphate)lysine" evidence="15">
    <location>
        <position position="70"/>
    </location>
</feature>
<dbReference type="UniPathway" id="UPA00050">
    <property type="reaction ID" value="UER00065"/>
</dbReference>
<dbReference type="PIRSF" id="PIRSF038945">
    <property type="entry name" value="Thr_synthase"/>
    <property type="match status" value="1"/>
</dbReference>
<evidence type="ECO:0000256" key="5">
    <source>
        <dbReference type="ARBA" id="ARBA00013028"/>
    </source>
</evidence>
<reference evidence="18 19" key="1">
    <citation type="submission" date="2019-03" db="EMBL/GenBank/DDBJ databases">
        <title>Genomic Encyclopedia of Archaeal and Bacterial Type Strains, Phase II (KMG-II): from individual species to whole genera.</title>
        <authorList>
            <person name="Goeker M."/>
        </authorList>
    </citation>
    <scope>NUCLEOTIDE SEQUENCE [LARGE SCALE GENOMIC DNA]</scope>
    <source>
        <strain evidence="18 19">DSM 45499</strain>
    </source>
</reference>
<comment type="pathway">
    <text evidence="3 13">Amino-acid biosynthesis; L-threonine biosynthesis; L-threonine from L-aspartate: step 5/5.</text>
</comment>
<dbReference type="CDD" id="cd01563">
    <property type="entry name" value="Thr-synth_1"/>
    <property type="match status" value="1"/>
</dbReference>
<evidence type="ECO:0000313" key="18">
    <source>
        <dbReference type="EMBL" id="TDV53976.1"/>
    </source>
</evidence>
<evidence type="ECO:0000256" key="8">
    <source>
        <dbReference type="ARBA" id="ARBA00022697"/>
    </source>
</evidence>
<feature type="cross-link" description="Isoglutamyl lysine isopeptide (Lys-Gln) (interchain with Q-Cter in protein Pup)" evidence="16">
    <location>
        <position position="152"/>
    </location>
</feature>
<dbReference type="Pfam" id="PF00291">
    <property type="entry name" value="PALP"/>
    <property type="match status" value="1"/>
</dbReference>
<dbReference type="PROSITE" id="PS00165">
    <property type="entry name" value="DEHYDRATASE_SER_THR"/>
    <property type="match status" value="1"/>
</dbReference>
<evidence type="ECO:0000256" key="14">
    <source>
        <dbReference type="PIRSR" id="PIRSR038945-1"/>
    </source>
</evidence>